<comment type="caution">
    <text evidence="3">The sequence shown here is derived from an EMBL/GenBank/DDBJ whole genome shotgun (WGS) entry which is preliminary data.</text>
</comment>
<keyword evidence="4" id="KW-1185">Reference proteome</keyword>
<feature type="region of interest" description="Disordered" evidence="1">
    <location>
        <begin position="60"/>
        <end position="84"/>
    </location>
</feature>
<feature type="chain" id="PRO_5021908344" evidence="2">
    <location>
        <begin position="25"/>
        <end position="84"/>
    </location>
</feature>
<proteinExistence type="predicted"/>
<evidence type="ECO:0000256" key="2">
    <source>
        <dbReference type="SAM" id="SignalP"/>
    </source>
</evidence>
<dbReference type="Proteomes" id="UP000489600">
    <property type="component" value="Unassembled WGS sequence"/>
</dbReference>
<protein>
    <submittedName>
        <fullName evidence="3">Uncharacterized protein</fullName>
    </submittedName>
</protein>
<reference evidence="3" key="1">
    <citation type="submission" date="2019-07" db="EMBL/GenBank/DDBJ databases">
        <authorList>
            <person name="Dittberner H."/>
        </authorList>
    </citation>
    <scope>NUCLEOTIDE SEQUENCE [LARGE SCALE GENOMIC DNA]</scope>
</reference>
<evidence type="ECO:0000256" key="1">
    <source>
        <dbReference type="SAM" id="MobiDB-lite"/>
    </source>
</evidence>
<accession>A0A565CHT6</accession>
<dbReference type="OrthoDB" id="1027209at2759"/>
<gene>
    <name evidence="3" type="ORF">ANE_LOCUS23576</name>
</gene>
<dbReference type="AlphaFoldDB" id="A0A565CHT6"/>
<feature type="signal peptide" evidence="2">
    <location>
        <begin position="1"/>
        <end position="24"/>
    </location>
</feature>
<dbReference type="EMBL" id="CABITT030000008">
    <property type="protein sequence ID" value="VVB13132.1"/>
    <property type="molecule type" value="Genomic_DNA"/>
</dbReference>
<keyword evidence="2" id="KW-0732">Signal</keyword>
<feature type="compositionally biased region" description="Pro residues" evidence="1">
    <location>
        <begin position="67"/>
        <end position="84"/>
    </location>
</feature>
<organism evidence="3 4">
    <name type="scientific">Arabis nemorensis</name>
    <dbReference type="NCBI Taxonomy" id="586526"/>
    <lineage>
        <taxon>Eukaryota</taxon>
        <taxon>Viridiplantae</taxon>
        <taxon>Streptophyta</taxon>
        <taxon>Embryophyta</taxon>
        <taxon>Tracheophyta</taxon>
        <taxon>Spermatophyta</taxon>
        <taxon>Magnoliopsida</taxon>
        <taxon>eudicotyledons</taxon>
        <taxon>Gunneridae</taxon>
        <taxon>Pentapetalae</taxon>
        <taxon>rosids</taxon>
        <taxon>malvids</taxon>
        <taxon>Brassicales</taxon>
        <taxon>Brassicaceae</taxon>
        <taxon>Arabideae</taxon>
        <taxon>Arabis</taxon>
    </lineage>
</organism>
<sequence>MSLHINHVRFLLIVFIMVVAVAMAGECFPVDSPVKQYSAERDSSTFDEVFHGDYGHWNPAPNIPKGNPAPVPHDFTPPPRRLKA</sequence>
<evidence type="ECO:0000313" key="3">
    <source>
        <dbReference type="EMBL" id="VVB13132.1"/>
    </source>
</evidence>
<evidence type="ECO:0000313" key="4">
    <source>
        <dbReference type="Proteomes" id="UP000489600"/>
    </source>
</evidence>
<name>A0A565CHT6_9BRAS</name>